<dbReference type="PANTHER" id="PTHR36091">
    <property type="entry name" value="ALTERED INHERITANCE OF MITOCHONDRIA PROTEIN 9, MITOCHONDRIAL"/>
    <property type="match status" value="1"/>
</dbReference>
<accession>A0A0J9X9Z3</accession>
<dbReference type="STRING" id="1173061.A0A0J9X9Z3"/>
<protein>
    <recommendedName>
        <fullName evidence="3">Altered inheritance of mitochondria protein 9, mitochondrial</fullName>
    </recommendedName>
    <alternativeName>
        <fullName evidence="6">Found in mitochondrial proteome protein 29</fullName>
    </alternativeName>
</protein>
<evidence type="ECO:0000256" key="1">
    <source>
        <dbReference type="ARBA" id="ARBA00004173"/>
    </source>
</evidence>
<dbReference type="InterPro" id="IPR011009">
    <property type="entry name" value="Kinase-like_dom_sf"/>
</dbReference>
<keyword evidence="5" id="KW-0496">Mitochondrion</keyword>
<keyword evidence="4" id="KW-0809">Transit peptide</keyword>
<evidence type="ECO:0000256" key="6">
    <source>
        <dbReference type="ARBA" id="ARBA00031849"/>
    </source>
</evidence>
<dbReference type="AlphaFoldDB" id="A0A0J9X9Z3"/>
<organism evidence="7 8">
    <name type="scientific">Geotrichum candidum</name>
    <name type="common">Oospora lactis</name>
    <name type="synonym">Dipodascus geotrichum</name>
    <dbReference type="NCBI Taxonomy" id="1173061"/>
    <lineage>
        <taxon>Eukaryota</taxon>
        <taxon>Fungi</taxon>
        <taxon>Dikarya</taxon>
        <taxon>Ascomycota</taxon>
        <taxon>Saccharomycotina</taxon>
        <taxon>Dipodascomycetes</taxon>
        <taxon>Dipodascales</taxon>
        <taxon>Dipodascaceae</taxon>
        <taxon>Geotrichum</taxon>
    </lineage>
</organism>
<comment type="subcellular location">
    <subcellularLocation>
        <location evidence="1">Mitochondrion</location>
    </subcellularLocation>
</comment>
<comment type="similarity">
    <text evidence="2">Belongs to the AIM9 family.</text>
</comment>
<dbReference type="InterPro" id="IPR051035">
    <property type="entry name" value="Mito_inheritance_9"/>
</dbReference>
<reference evidence="7" key="1">
    <citation type="submission" date="2014-03" db="EMBL/GenBank/DDBJ databases">
        <authorList>
            <person name="Casaregola S."/>
        </authorList>
    </citation>
    <scope>NUCLEOTIDE SEQUENCE [LARGE SCALE GENOMIC DNA]</scope>
    <source>
        <strain evidence="7">CLIB 918</strain>
    </source>
</reference>
<dbReference type="EMBL" id="CCBN010000006">
    <property type="protein sequence ID" value="CDO54000.1"/>
    <property type="molecule type" value="Genomic_DNA"/>
</dbReference>
<keyword evidence="8" id="KW-1185">Reference proteome</keyword>
<dbReference type="Proteomes" id="UP000242525">
    <property type="component" value="Unassembled WGS sequence"/>
</dbReference>
<evidence type="ECO:0000313" key="8">
    <source>
        <dbReference type="Proteomes" id="UP000242525"/>
    </source>
</evidence>
<name>A0A0J9X9Z3_GEOCN</name>
<evidence type="ECO:0000313" key="7">
    <source>
        <dbReference type="EMBL" id="CDO54000.1"/>
    </source>
</evidence>
<evidence type="ECO:0000256" key="3">
    <source>
        <dbReference type="ARBA" id="ARBA00016197"/>
    </source>
</evidence>
<evidence type="ECO:0000256" key="4">
    <source>
        <dbReference type="ARBA" id="ARBA00022946"/>
    </source>
</evidence>
<dbReference type="SUPFAM" id="SSF56112">
    <property type="entry name" value="Protein kinase-like (PK-like)"/>
    <property type="match status" value="1"/>
</dbReference>
<evidence type="ECO:0000256" key="2">
    <source>
        <dbReference type="ARBA" id="ARBA00005543"/>
    </source>
</evidence>
<dbReference type="PANTHER" id="PTHR36091:SF1">
    <property type="entry name" value="ALTERED INHERITANCE OF MITOCHONDRIA PROTEIN 9, MITOCHONDRIAL"/>
    <property type="match status" value="1"/>
</dbReference>
<evidence type="ECO:0000256" key="5">
    <source>
        <dbReference type="ARBA" id="ARBA00023128"/>
    </source>
</evidence>
<gene>
    <name evidence="7" type="ORF">BN980_GECA06s03178g</name>
</gene>
<sequence>MQRFATRNSAKLSGTTRKALLSSSRAFSISTLNRNGAISSENEIKVPLSAFNSSTSDPQVKNFFKYTWGTWITNDAAEKAKRETQFSLKGLVDVLRQNLTAADKGVPIEVKTIASLSEGKHHRLYLVHATGISTESAETTVPYVLRIPYPGLGSKEYISQRLKSEVATMDFVKKVIVNGDSGPFKVPEVIAWSADASKTPLESQFILSEYVEGTTLMKYWNPASQDMASKQKVIQPVVDAFAALTCRVQFNKYGSLYFTEDSSDQNGLPYDGVQKELADRWRIGPTTESQFWKNTLPADSKLRGPFNTATEYIKATGDILVESIKSSISETQSADVKTSLEKQLDTAIRYAKAAPELLLESELAPELFSPRLCHPDLNPVNFIVPSEVKEIGDLAKPETPLVTLVDYESTSIKPFLLHGTPFFARHDGLKIFSRDEVPDYDKLSDQDKYAVDHFLALSQNQFSFEYLLMQNSELGRECKPMINAFAPIVKRRQRPIHLAMTKDITDASGTSKEYLDVDQDLISLGSPQGEWEAYQIPREYPLKYTPEQLEAHDKAFAEYSKEGVVNPFLFSKGWVPQDMFEKLVADGTITKKDNGDYDVNYKWELNQ</sequence>
<comment type="caution">
    <text evidence="7">The sequence shown here is derived from an EMBL/GenBank/DDBJ whole genome shotgun (WGS) entry which is preliminary data.</text>
</comment>
<proteinExistence type="inferred from homology"/>
<dbReference type="GO" id="GO:0005739">
    <property type="term" value="C:mitochondrion"/>
    <property type="evidence" value="ECO:0007669"/>
    <property type="project" value="UniProtKB-SubCell"/>
</dbReference>
<dbReference type="OrthoDB" id="2968323at2759"/>